<feature type="domain" description="TonB C-terminal" evidence="2">
    <location>
        <begin position="23"/>
        <end position="86"/>
    </location>
</feature>
<name>A0AB37E741_9CAUL</name>
<dbReference type="EMBL" id="CP048751">
    <property type="protein sequence ID" value="QIH72702.1"/>
    <property type="molecule type" value="Genomic_DNA"/>
</dbReference>
<gene>
    <name evidence="3" type="ORF">GYM46_06905</name>
</gene>
<protein>
    <submittedName>
        <fullName evidence="3">Energy transducer TonB</fullName>
    </submittedName>
</protein>
<evidence type="ECO:0000256" key="1">
    <source>
        <dbReference type="SAM" id="MobiDB-lite"/>
    </source>
</evidence>
<reference evidence="3 4" key="1">
    <citation type="submission" date="2020-01" db="EMBL/GenBank/DDBJ databases">
        <authorList>
            <person name="Wang S."/>
        </authorList>
    </citation>
    <scope>NUCLEOTIDE SEQUENCE [LARGE SCALE GENOMIC DNA]</scope>
    <source>
        <strain evidence="3 4">D151-2-6</strain>
    </source>
</reference>
<accession>A0AB37E741</accession>
<dbReference type="AlphaFoldDB" id="A0AB37E741"/>
<organism evidence="3 4">
    <name type="scientific">Brevundimonas mediterranea</name>
    <dbReference type="NCBI Taxonomy" id="74329"/>
    <lineage>
        <taxon>Bacteria</taxon>
        <taxon>Pseudomonadati</taxon>
        <taxon>Pseudomonadota</taxon>
        <taxon>Alphaproteobacteria</taxon>
        <taxon>Caulobacterales</taxon>
        <taxon>Caulobacteraceae</taxon>
        <taxon>Brevundimonas</taxon>
    </lineage>
</organism>
<dbReference type="Gene3D" id="3.30.1150.10">
    <property type="match status" value="1"/>
</dbReference>
<dbReference type="KEGG" id="bmed:GYM46_06905"/>
<dbReference type="GO" id="GO:0055085">
    <property type="term" value="P:transmembrane transport"/>
    <property type="evidence" value="ECO:0007669"/>
    <property type="project" value="InterPro"/>
</dbReference>
<dbReference type="InterPro" id="IPR037682">
    <property type="entry name" value="TonB_C"/>
</dbReference>
<sequence>MVLTAIMMAAAVQAVATDEFPKQAYVMVQCVAGPNETVSDCRVLEVSHPGQGLEDAAIAMVRRGRIGQSNGVAVGQTFRIRIAFRLADEDDETPPPKSIGGEATPSSN</sequence>
<evidence type="ECO:0000313" key="3">
    <source>
        <dbReference type="EMBL" id="QIH72702.1"/>
    </source>
</evidence>
<feature type="region of interest" description="Disordered" evidence="1">
    <location>
        <begin position="86"/>
        <end position="108"/>
    </location>
</feature>
<proteinExistence type="predicted"/>
<dbReference type="Proteomes" id="UP000501325">
    <property type="component" value="Chromosome"/>
</dbReference>
<evidence type="ECO:0000259" key="2">
    <source>
        <dbReference type="Pfam" id="PF03544"/>
    </source>
</evidence>
<dbReference type="Pfam" id="PF03544">
    <property type="entry name" value="TonB_C"/>
    <property type="match status" value="1"/>
</dbReference>
<evidence type="ECO:0000313" key="4">
    <source>
        <dbReference type="Proteomes" id="UP000501325"/>
    </source>
</evidence>